<proteinExistence type="predicted"/>
<dbReference type="AlphaFoldDB" id="A0A2M9YD92"/>
<organism evidence="3 4">
    <name type="scientific">Leptospira saintgironsiae</name>
    <dbReference type="NCBI Taxonomy" id="2023183"/>
    <lineage>
        <taxon>Bacteria</taxon>
        <taxon>Pseudomonadati</taxon>
        <taxon>Spirochaetota</taxon>
        <taxon>Spirochaetia</taxon>
        <taxon>Leptospirales</taxon>
        <taxon>Leptospiraceae</taxon>
        <taxon>Leptospira</taxon>
    </lineage>
</organism>
<dbReference type="EMBL" id="NPDR01000003">
    <property type="protein sequence ID" value="PJZ49517.1"/>
    <property type="molecule type" value="Genomic_DNA"/>
</dbReference>
<dbReference type="Gene3D" id="3.40.50.1820">
    <property type="entry name" value="alpha/beta hydrolase"/>
    <property type="match status" value="1"/>
</dbReference>
<evidence type="ECO:0000313" key="3">
    <source>
        <dbReference type="EMBL" id="PJZ49517.1"/>
    </source>
</evidence>
<dbReference type="Proteomes" id="UP000231926">
    <property type="component" value="Unassembled WGS sequence"/>
</dbReference>
<dbReference type="Pfam" id="PF00561">
    <property type="entry name" value="Abhydrolase_1"/>
    <property type="match status" value="1"/>
</dbReference>
<dbReference type="SUPFAM" id="SSF53474">
    <property type="entry name" value="alpha/beta-Hydrolases"/>
    <property type="match status" value="1"/>
</dbReference>
<dbReference type="InterPro" id="IPR000073">
    <property type="entry name" value="AB_hydrolase_1"/>
</dbReference>
<name>A0A2M9YD92_9LEPT</name>
<dbReference type="RefSeq" id="WP_100710080.1">
    <property type="nucleotide sequence ID" value="NZ_NPDR01000003.1"/>
</dbReference>
<dbReference type="PANTHER" id="PTHR46118:SF4">
    <property type="entry name" value="PROTEIN ABHD11"/>
    <property type="match status" value="1"/>
</dbReference>
<keyword evidence="4" id="KW-1185">Reference proteome</keyword>
<dbReference type="InterPro" id="IPR029058">
    <property type="entry name" value="AB_hydrolase_fold"/>
</dbReference>
<accession>A0A2M9YD92</accession>
<evidence type="ECO:0000259" key="2">
    <source>
        <dbReference type="Pfam" id="PF00561"/>
    </source>
</evidence>
<keyword evidence="1 3" id="KW-0378">Hydrolase</keyword>
<dbReference type="PRINTS" id="PR00111">
    <property type="entry name" value="ABHYDROLASE"/>
</dbReference>
<reference evidence="3 4" key="1">
    <citation type="submission" date="2017-07" db="EMBL/GenBank/DDBJ databases">
        <title>Leptospira spp. isolated from tropical soils.</title>
        <authorList>
            <person name="Thibeaux R."/>
            <person name="Iraola G."/>
            <person name="Ferres I."/>
            <person name="Bierque E."/>
            <person name="Girault D."/>
            <person name="Soupe-Gilbert M.-E."/>
            <person name="Picardeau M."/>
            <person name="Goarant C."/>
        </authorList>
    </citation>
    <scope>NUCLEOTIDE SEQUENCE [LARGE SCALE GENOMIC DNA]</scope>
    <source>
        <strain evidence="3 4">FH4-C-A2</strain>
    </source>
</reference>
<sequence length="271" mass="31042">MFKEVKLFFKEYPAKETATLTTPILILHGLFGSSKNWVSVSDFLSSYSKVYSLDLRNHGDSPHSPEHSLSLMAEDIKEFIEDQKLDKVILLGHSMGGLVAMTFALRHPEKVEDLIIQDIAPRDYEFKYEGELAVLRTDLSKFKNRQEIDSATSDFVTNPFIRNFLLMNLDRTESGQYRWKLNVDAISHSKNMFQAEFLGADKQYSGKVMFIIGGDSEYFHTSDKIVCLEYFPNAKFETIPGGDHYIHFTKAEEFRKILSSFMDSIVSGSEK</sequence>
<comment type="caution">
    <text evidence="3">The sequence shown here is derived from an EMBL/GenBank/DDBJ whole genome shotgun (WGS) entry which is preliminary data.</text>
</comment>
<dbReference type="PANTHER" id="PTHR46118">
    <property type="entry name" value="PROTEIN ABHD11"/>
    <property type="match status" value="1"/>
</dbReference>
<gene>
    <name evidence="3" type="ORF">CH362_09340</name>
</gene>
<protein>
    <submittedName>
        <fullName evidence="3">Alpha/beta hydrolase</fullName>
    </submittedName>
</protein>
<feature type="domain" description="AB hydrolase-1" evidence="2">
    <location>
        <begin position="23"/>
        <end position="250"/>
    </location>
</feature>
<dbReference type="GO" id="GO:0016787">
    <property type="term" value="F:hydrolase activity"/>
    <property type="evidence" value="ECO:0007669"/>
    <property type="project" value="UniProtKB-KW"/>
</dbReference>
<evidence type="ECO:0000313" key="4">
    <source>
        <dbReference type="Proteomes" id="UP000231926"/>
    </source>
</evidence>
<evidence type="ECO:0000256" key="1">
    <source>
        <dbReference type="ARBA" id="ARBA00022801"/>
    </source>
</evidence>
<dbReference type="OrthoDB" id="9775557at2"/>